<dbReference type="GO" id="GO:0005524">
    <property type="term" value="F:ATP binding"/>
    <property type="evidence" value="ECO:0007669"/>
    <property type="project" value="UniProtKB-KW"/>
</dbReference>
<dbReference type="InterPro" id="IPR036187">
    <property type="entry name" value="DNA_mismatch_repair_MutS_sf"/>
</dbReference>
<evidence type="ECO:0000256" key="1">
    <source>
        <dbReference type="ARBA" id="ARBA00022741"/>
    </source>
</evidence>
<gene>
    <name evidence="5" type="primary">mutS_1</name>
    <name evidence="5" type="ORF">MgSA37_02243</name>
</gene>
<dbReference type="PANTHER" id="PTHR11361:SF99">
    <property type="entry name" value="DNA MISMATCH REPAIR PROTEIN"/>
    <property type="match status" value="1"/>
</dbReference>
<keyword evidence="1" id="KW-0547">Nucleotide-binding</keyword>
<evidence type="ECO:0000256" key="2">
    <source>
        <dbReference type="ARBA" id="ARBA00022840"/>
    </source>
</evidence>
<dbReference type="KEGG" id="mgot:MgSA37_02243"/>
<evidence type="ECO:0000313" key="5">
    <source>
        <dbReference type="EMBL" id="BAU54072.1"/>
    </source>
</evidence>
<name>A0A110B327_9SPHI</name>
<dbReference type="SUPFAM" id="SSF52540">
    <property type="entry name" value="P-loop containing nucleoside triphosphate hydrolases"/>
    <property type="match status" value="1"/>
</dbReference>
<dbReference type="InterPro" id="IPR027417">
    <property type="entry name" value="P-loop_NTPase"/>
</dbReference>
<dbReference type="InterPro" id="IPR045076">
    <property type="entry name" value="MutS"/>
</dbReference>
<dbReference type="SUPFAM" id="SSF48334">
    <property type="entry name" value="DNA repair protein MutS, domain III"/>
    <property type="match status" value="1"/>
</dbReference>
<dbReference type="GO" id="GO:0030983">
    <property type="term" value="F:mismatched DNA binding"/>
    <property type="evidence" value="ECO:0007669"/>
    <property type="project" value="InterPro"/>
</dbReference>
<dbReference type="EMBL" id="AP017313">
    <property type="protein sequence ID" value="BAU54072.1"/>
    <property type="molecule type" value="Genomic_DNA"/>
</dbReference>
<dbReference type="PANTHER" id="PTHR11361">
    <property type="entry name" value="DNA MISMATCH REPAIR PROTEIN MUTS FAMILY MEMBER"/>
    <property type="match status" value="1"/>
</dbReference>
<accession>A0A110B327</accession>
<protein>
    <submittedName>
        <fullName evidence="5">DNA mismatch repair protein MutS</fullName>
    </submittedName>
</protein>
<keyword evidence="2" id="KW-0067">ATP-binding</keyword>
<dbReference type="SMART" id="SM00534">
    <property type="entry name" value="MUTSac"/>
    <property type="match status" value="1"/>
</dbReference>
<dbReference type="Pfam" id="PF00488">
    <property type="entry name" value="MutS_V"/>
    <property type="match status" value="1"/>
</dbReference>
<feature type="domain" description="DNA mismatch repair proteins mutS family" evidence="4">
    <location>
        <begin position="270"/>
        <end position="458"/>
    </location>
</feature>
<dbReference type="GO" id="GO:0006298">
    <property type="term" value="P:mismatch repair"/>
    <property type="evidence" value="ECO:0007669"/>
    <property type="project" value="InterPro"/>
</dbReference>
<reference evidence="5 6" key="1">
    <citation type="submission" date="2015-12" db="EMBL/GenBank/DDBJ databases">
        <title>Genome sequence of Mucilaginibacter gotjawali.</title>
        <authorList>
            <person name="Lee J.S."/>
            <person name="Lee K.C."/>
            <person name="Kim K.K."/>
            <person name="Lee B.W."/>
        </authorList>
    </citation>
    <scope>NUCLEOTIDE SEQUENCE [LARGE SCALE GENOMIC DNA]</scope>
    <source>
        <strain evidence="5 6">SA3-7</strain>
    </source>
</reference>
<dbReference type="InterPro" id="IPR000432">
    <property type="entry name" value="DNA_mismatch_repair_MutS_C"/>
</dbReference>
<proteinExistence type="predicted"/>
<keyword evidence="6" id="KW-1185">Reference proteome</keyword>
<evidence type="ECO:0000259" key="4">
    <source>
        <dbReference type="SMART" id="SM00534"/>
    </source>
</evidence>
<sequence length="465" mass="52164">MDIAWCVDIISRYIINQTQKKIEPMFLSTDEQTIEDLGLFGNRNNGGIYDIYNAANTRGGEAILKDMFRNPLSDRDAINQRSSIIEHFARMNMAFPFSASSFDMAEKYLLDNVEQSKGTNQQTSMLSEKEMLNGVSAVIDILWTAKTFIENRDVASVFAYKTERDSIVMLLRDAAFTPALREKPQGKLPYSAITAYDILFRVREYDKIKKLLKHIYTLDVYLSVAKVAVKRNFVFPSALEKGSCELALEDVYQPELKKPVGNSVFISPRQNIIFLTGANMAGKSTFLRAVSTAVYVAHMGFPVAARSMAFSVMDGVYTTINLPDKLGIGASHFYVEVLRVRKMATELSHGKSLFIVFDELFRGTNVKDAHEATVAVTNAFAGKKTSMFIISSHIVEAAEQLKLKSNIGFQYLPTIMNGTVPEYTYTLRQGVTDDRHGMIIIRNEGILDILKNGLKKKVKHLDTVS</sequence>
<keyword evidence="3" id="KW-0238">DNA-binding</keyword>
<dbReference type="AlphaFoldDB" id="A0A110B327"/>
<dbReference type="Gene3D" id="1.10.1420.10">
    <property type="match status" value="1"/>
</dbReference>
<dbReference type="GO" id="GO:0140664">
    <property type="term" value="F:ATP-dependent DNA damage sensor activity"/>
    <property type="evidence" value="ECO:0007669"/>
    <property type="project" value="InterPro"/>
</dbReference>
<organism evidence="5 6">
    <name type="scientific">Mucilaginibacter gotjawali</name>
    <dbReference type="NCBI Taxonomy" id="1550579"/>
    <lineage>
        <taxon>Bacteria</taxon>
        <taxon>Pseudomonadati</taxon>
        <taxon>Bacteroidota</taxon>
        <taxon>Sphingobacteriia</taxon>
        <taxon>Sphingobacteriales</taxon>
        <taxon>Sphingobacteriaceae</taxon>
        <taxon>Mucilaginibacter</taxon>
    </lineage>
</organism>
<evidence type="ECO:0000313" key="6">
    <source>
        <dbReference type="Proteomes" id="UP000218263"/>
    </source>
</evidence>
<evidence type="ECO:0000256" key="3">
    <source>
        <dbReference type="ARBA" id="ARBA00023125"/>
    </source>
</evidence>
<dbReference type="Proteomes" id="UP000218263">
    <property type="component" value="Chromosome"/>
</dbReference>
<dbReference type="Gene3D" id="3.40.50.300">
    <property type="entry name" value="P-loop containing nucleotide triphosphate hydrolases"/>
    <property type="match status" value="1"/>
</dbReference>